<keyword evidence="7 10" id="KW-0479">Metal-binding</keyword>
<dbReference type="Gene3D" id="3.40.120.10">
    <property type="entry name" value="Alpha-D-Glucose-1,6-Bisphosphate, subunit A, domain 3"/>
    <property type="match status" value="3"/>
</dbReference>
<evidence type="ECO:0000256" key="2">
    <source>
        <dbReference type="ARBA" id="ARBA00001946"/>
    </source>
</evidence>
<dbReference type="AlphaFoldDB" id="A0A7W4WF14"/>
<evidence type="ECO:0000256" key="3">
    <source>
        <dbReference type="ARBA" id="ARBA00004699"/>
    </source>
</evidence>
<proteinExistence type="inferred from homology"/>
<feature type="domain" description="Alpha-D-phosphohexomutase alpha/beta/alpha" evidence="13">
    <location>
        <begin position="156"/>
        <end position="255"/>
    </location>
</feature>
<dbReference type="SUPFAM" id="SSF53738">
    <property type="entry name" value="Phosphoglucomutase, first 3 domains"/>
    <property type="match status" value="3"/>
</dbReference>
<sequence length="461" mass="50589">MTELTCFKAYDLRGRVPDELNTDIAYRVGRAFAQFLGARRVVVGHDIRLTSGELTDALVEGLRDAGADVFHIGQCGTEEVYFATFHGRSQGGFDGGICVTASHNPMDYNGMKFVRAGSRPISGDTGLLDIKRLAEENDFGPVEKRGELQRYEHRADFVKHLLGYVDVARLKPLKLVVNAGNGGAGTVVDALAPHLPFEFVRVHHQPDGSFPNGIPNPLLPENRASTAQAVCASGADFGIAWDGDFDRCFFFDESGSFIEGYYVVGLLAAAFLAKYSGAKDAHSEKAKIVHDPRLVWNTRDIVESAGGVPIQSKTGHAFIKERMRAEDAIYGGEMSAHHYFRDFAYCDSGMIPWLLVAELVSRSGMPLSQLVGERMAAFPCSGEINSKVEDPAALLKAAEEKYGPDAESVEYVDGLSVAFADWRFNLRMSNTEPVVRLNVESRGNELLMREKTEELLNLIRG</sequence>
<evidence type="ECO:0000256" key="4">
    <source>
        <dbReference type="ARBA" id="ARBA00010231"/>
    </source>
</evidence>
<gene>
    <name evidence="15" type="ORF">FHS09_003901</name>
</gene>
<evidence type="ECO:0000256" key="8">
    <source>
        <dbReference type="ARBA" id="ARBA00022842"/>
    </source>
</evidence>
<dbReference type="InterPro" id="IPR016055">
    <property type="entry name" value="A-D-PHexomutase_a/b/a-I/II/III"/>
</dbReference>
<dbReference type="RefSeq" id="WP_183462897.1">
    <property type="nucleotide sequence ID" value="NZ_JACHWZ010000023.1"/>
</dbReference>
<dbReference type="PANTHER" id="PTHR43771">
    <property type="entry name" value="PHOSPHOMANNOMUTASE"/>
    <property type="match status" value="1"/>
</dbReference>
<keyword evidence="9" id="KW-0413">Isomerase</keyword>
<evidence type="ECO:0000259" key="12">
    <source>
        <dbReference type="Pfam" id="PF02878"/>
    </source>
</evidence>
<dbReference type="InterPro" id="IPR016066">
    <property type="entry name" value="A-D-PHexomutase_CS"/>
</dbReference>
<evidence type="ECO:0000256" key="5">
    <source>
        <dbReference type="ARBA" id="ARBA00012730"/>
    </source>
</evidence>
<dbReference type="InterPro" id="IPR005844">
    <property type="entry name" value="A-D-PHexomutase_a/b/a-I"/>
</dbReference>
<evidence type="ECO:0000259" key="13">
    <source>
        <dbReference type="Pfam" id="PF02879"/>
    </source>
</evidence>
<dbReference type="Pfam" id="PF02878">
    <property type="entry name" value="PGM_PMM_I"/>
    <property type="match status" value="1"/>
</dbReference>
<dbReference type="Gene3D" id="3.30.310.50">
    <property type="entry name" value="Alpha-D-phosphohexomutase, C-terminal domain"/>
    <property type="match status" value="1"/>
</dbReference>
<dbReference type="CDD" id="cd03089">
    <property type="entry name" value="PMM_PGM"/>
    <property type="match status" value="1"/>
</dbReference>
<feature type="domain" description="Alpha-D-phosphohexomutase alpha/beta/alpha" evidence="12">
    <location>
        <begin position="7"/>
        <end position="138"/>
    </location>
</feature>
<evidence type="ECO:0000256" key="7">
    <source>
        <dbReference type="ARBA" id="ARBA00022723"/>
    </source>
</evidence>
<dbReference type="InterPro" id="IPR005846">
    <property type="entry name" value="A-D-PHexomutase_a/b/a-III"/>
</dbReference>
<dbReference type="Proteomes" id="UP000535937">
    <property type="component" value="Unassembled WGS sequence"/>
</dbReference>
<dbReference type="InterPro" id="IPR036900">
    <property type="entry name" value="A-D-PHexomutase_C_sf"/>
</dbReference>
<dbReference type="SUPFAM" id="SSF55957">
    <property type="entry name" value="Phosphoglucomutase, C-terminal domain"/>
    <property type="match status" value="1"/>
</dbReference>
<dbReference type="InterPro" id="IPR005841">
    <property type="entry name" value="Alpha-D-phosphohexomutase_SF"/>
</dbReference>
<dbReference type="GO" id="GO:0000287">
    <property type="term" value="F:magnesium ion binding"/>
    <property type="evidence" value="ECO:0007669"/>
    <property type="project" value="InterPro"/>
</dbReference>
<keyword evidence="16" id="KW-1185">Reference proteome</keyword>
<keyword evidence="6" id="KW-0597">Phosphoprotein</keyword>
<dbReference type="Pfam" id="PF00408">
    <property type="entry name" value="PGM_PMM_IV"/>
    <property type="match status" value="1"/>
</dbReference>
<organism evidence="15 16">
    <name type="scientific">Microbulbifer rhizosphaerae</name>
    <dbReference type="NCBI Taxonomy" id="1562603"/>
    <lineage>
        <taxon>Bacteria</taxon>
        <taxon>Pseudomonadati</taxon>
        <taxon>Pseudomonadota</taxon>
        <taxon>Gammaproteobacteria</taxon>
        <taxon>Cellvibrionales</taxon>
        <taxon>Microbulbiferaceae</taxon>
        <taxon>Microbulbifer</taxon>
    </lineage>
</organism>
<evidence type="ECO:0000256" key="6">
    <source>
        <dbReference type="ARBA" id="ARBA00022553"/>
    </source>
</evidence>
<dbReference type="PANTHER" id="PTHR43771:SF1">
    <property type="entry name" value="PHOSPHOMANNOMUTASE"/>
    <property type="match status" value="1"/>
</dbReference>
<comment type="caution">
    <text evidence="15">The sequence shown here is derived from an EMBL/GenBank/DDBJ whole genome shotgun (WGS) entry which is preliminary data.</text>
</comment>
<evidence type="ECO:0000259" key="14">
    <source>
        <dbReference type="Pfam" id="PF02880"/>
    </source>
</evidence>
<accession>A0A7W4WF14</accession>
<evidence type="ECO:0000313" key="15">
    <source>
        <dbReference type="EMBL" id="MBB3063049.1"/>
    </source>
</evidence>
<evidence type="ECO:0000256" key="9">
    <source>
        <dbReference type="ARBA" id="ARBA00023235"/>
    </source>
</evidence>
<feature type="domain" description="Alpha-D-phosphohexomutase alpha/beta/alpha" evidence="14">
    <location>
        <begin position="269"/>
        <end position="377"/>
    </location>
</feature>
<dbReference type="PRINTS" id="PR00509">
    <property type="entry name" value="PGMPMM"/>
</dbReference>
<feature type="domain" description="Alpha-D-phosphohexomutase C-terminal" evidence="11">
    <location>
        <begin position="383"/>
        <end position="453"/>
    </location>
</feature>
<reference evidence="15 16" key="1">
    <citation type="submission" date="2020-08" db="EMBL/GenBank/DDBJ databases">
        <title>Genomic Encyclopedia of Type Strains, Phase III (KMG-III): the genomes of soil and plant-associated and newly described type strains.</title>
        <authorList>
            <person name="Whitman W."/>
        </authorList>
    </citation>
    <scope>NUCLEOTIDE SEQUENCE [LARGE SCALE GENOMIC DNA]</scope>
    <source>
        <strain evidence="15 16">CECT 8799</strain>
    </source>
</reference>
<dbReference type="Pfam" id="PF02879">
    <property type="entry name" value="PGM_PMM_II"/>
    <property type="match status" value="1"/>
</dbReference>
<evidence type="ECO:0000259" key="11">
    <source>
        <dbReference type="Pfam" id="PF00408"/>
    </source>
</evidence>
<evidence type="ECO:0000313" key="16">
    <source>
        <dbReference type="Proteomes" id="UP000535937"/>
    </source>
</evidence>
<dbReference type="EC" id="5.4.2.8" evidence="5"/>
<dbReference type="EMBL" id="JACHWZ010000023">
    <property type="protein sequence ID" value="MBB3063049.1"/>
    <property type="molecule type" value="Genomic_DNA"/>
</dbReference>
<dbReference type="GO" id="GO:0005975">
    <property type="term" value="P:carbohydrate metabolic process"/>
    <property type="evidence" value="ECO:0007669"/>
    <property type="project" value="InterPro"/>
</dbReference>
<dbReference type="InterPro" id="IPR005843">
    <property type="entry name" value="A-D-PHexomutase_C"/>
</dbReference>
<dbReference type="PROSITE" id="PS00710">
    <property type="entry name" value="PGM_PMM"/>
    <property type="match status" value="1"/>
</dbReference>
<comment type="similarity">
    <text evidence="4 10">Belongs to the phosphohexose mutase family.</text>
</comment>
<dbReference type="Pfam" id="PF02880">
    <property type="entry name" value="PGM_PMM_III"/>
    <property type="match status" value="1"/>
</dbReference>
<evidence type="ECO:0000256" key="10">
    <source>
        <dbReference type="RuleBase" id="RU004326"/>
    </source>
</evidence>
<comment type="cofactor">
    <cofactor evidence="2">
        <name>Mg(2+)</name>
        <dbReference type="ChEBI" id="CHEBI:18420"/>
    </cofactor>
</comment>
<evidence type="ECO:0000256" key="1">
    <source>
        <dbReference type="ARBA" id="ARBA00000586"/>
    </source>
</evidence>
<name>A0A7W4WF14_9GAMM</name>
<dbReference type="GO" id="GO:0004615">
    <property type="term" value="F:phosphomannomutase activity"/>
    <property type="evidence" value="ECO:0007669"/>
    <property type="project" value="UniProtKB-EC"/>
</dbReference>
<protein>
    <recommendedName>
        <fullName evidence="5">phosphomannomutase</fullName>
        <ecNumber evidence="5">5.4.2.8</ecNumber>
    </recommendedName>
</protein>
<keyword evidence="8 10" id="KW-0460">Magnesium</keyword>
<dbReference type="InterPro" id="IPR005845">
    <property type="entry name" value="A-D-PHexomutase_a/b/a-II"/>
</dbReference>
<comment type="pathway">
    <text evidence="3">Nucleotide-sugar biosynthesis; GDP-alpha-D-mannose biosynthesis; alpha-D-mannose 1-phosphate from D-fructose 6-phosphate: step 2/2.</text>
</comment>
<comment type="catalytic activity">
    <reaction evidence="1">
        <text>alpha-D-mannose 1-phosphate = D-mannose 6-phosphate</text>
        <dbReference type="Rhea" id="RHEA:11140"/>
        <dbReference type="ChEBI" id="CHEBI:58409"/>
        <dbReference type="ChEBI" id="CHEBI:58735"/>
        <dbReference type="EC" id="5.4.2.8"/>
    </reaction>
</comment>